<accession>A0AAW9SL03</accession>
<sequence length="190" mass="20184">MDVGGIGVERLSGTGALPVANATYVFSGEYAGVRTLYPDTRNPQEQIQYVTGTTEITVDIEDYDETGSVRGLVLDRKVFDAMGVELTETNATGDTVGDATYLRLDPNTINFENWSIDSGNMQMVRRNGPDAGTPAGEIGGRWSGLFAGPNGEEVAGIVVVQGETPVGIDPVSGEYVEVTVREVGSFVGER</sequence>
<gene>
    <name evidence="1" type="ORF">ABFB10_12380</name>
</gene>
<dbReference type="EMBL" id="JBDNCH010000002">
    <property type="protein sequence ID" value="MEN9061699.1"/>
    <property type="molecule type" value="Genomic_DNA"/>
</dbReference>
<evidence type="ECO:0000313" key="2">
    <source>
        <dbReference type="Proteomes" id="UP001428774"/>
    </source>
</evidence>
<organism evidence="1 2">
    <name type="scientific">Ponticoccus litoralis</name>
    <dbReference type="NCBI Taxonomy" id="422297"/>
    <lineage>
        <taxon>Bacteria</taxon>
        <taxon>Pseudomonadati</taxon>
        <taxon>Pseudomonadota</taxon>
        <taxon>Alphaproteobacteria</taxon>
        <taxon>Rhodobacterales</taxon>
        <taxon>Roseobacteraceae</taxon>
        <taxon>Ponticoccus</taxon>
    </lineage>
</organism>
<dbReference type="Proteomes" id="UP001428774">
    <property type="component" value="Unassembled WGS sequence"/>
</dbReference>
<comment type="caution">
    <text evidence="1">The sequence shown here is derived from an EMBL/GenBank/DDBJ whole genome shotgun (WGS) entry which is preliminary data.</text>
</comment>
<dbReference type="RefSeq" id="WP_347166750.1">
    <property type="nucleotide sequence ID" value="NZ_JBDNCH010000002.1"/>
</dbReference>
<proteinExistence type="predicted"/>
<protein>
    <submittedName>
        <fullName evidence="1">Uncharacterized protein</fullName>
    </submittedName>
</protein>
<name>A0AAW9SL03_9RHOB</name>
<dbReference type="AlphaFoldDB" id="A0AAW9SL03"/>
<evidence type="ECO:0000313" key="1">
    <source>
        <dbReference type="EMBL" id="MEN9061699.1"/>
    </source>
</evidence>
<keyword evidence="2" id="KW-1185">Reference proteome</keyword>
<reference evidence="1 2" key="1">
    <citation type="submission" date="2024-05" db="EMBL/GenBank/DDBJ databases">
        <title>Genome sequence of Ponticoccus litoralis KCCM 90028.</title>
        <authorList>
            <person name="Kim J.M."/>
            <person name="Lee J.K."/>
            <person name="Choi B.J."/>
            <person name="Bayburt H."/>
            <person name="Baek J.H."/>
            <person name="Jeon C.O."/>
        </authorList>
    </citation>
    <scope>NUCLEOTIDE SEQUENCE [LARGE SCALE GENOMIC DNA]</scope>
    <source>
        <strain evidence="1 2">KCCM 90028</strain>
    </source>
</reference>